<accession>A0AAE0WA60</accession>
<proteinExistence type="predicted"/>
<dbReference type="AlphaFoldDB" id="A0AAE0WA60"/>
<sequence length="79" mass="9594">MEYIRLADDNPNITDLSDQNRPDKLAEQFSELYTNQWTDCYQVLIDNYAKQQEESISILLRILIYCRHKKPDNERKYHK</sequence>
<organism evidence="1 2">
    <name type="scientific">Potamilus streckersoni</name>
    <dbReference type="NCBI Taxonomy" id="2493646"/>
    <lineage>
        <taxon>Eukaryota</taxon>
        <taxon>Metazoa</taxon>
        <taxon>Spiralia</taxon>
        <taxon>Lophotrochozoa</taxon>
        <taxon>Mollusca</taxon>
        <taxon>Bivalvia</taxon>
        <taxon>Autobranchia</taxon>
        <taxon>Heteroconchia</taxon>
        <taxon>Palaeoheterodonta</taxon>
        <taxon>Unionida</taxon>
        <taxon>Unionoidea</taxon>
        <taxon>Unionidae</taxon>
        <taxon>Ambleminae</taxon>
        <taxon>Lampsilini</taxon>
        <taxon>Potamilus</taxon>
    </lineage>
</organism>
<keyword evidence="2" id="KW-1185">Reference proteome</keyword>
<evidence type="ECO:0000313" key="2">
    <source>
        <dbReference type="Proteomes" id="UP001195483"/>
    </source>
</evidence>
<reference evidence="1" key="2">
    <citation type="journal article" date="2021" name="Genome Biol. Evol.">
        <title>Developing a high-quality reference genome for a parasitic bivalve with doubly uniparental inheritance (Bivalvia: Unionida).</title>
        <authorList>
            <person name="Smith C.H."/>
        </authorList>
    </citation>
    <scope>NUCLEOTIDE SEQUENCE</scope>
    <source>
        <strain evidence="1">CHS0354</strain>
        <tissue evidence="1">Mantle</tissue>
    </source>
</reference>
<name>A0AAE0WA60_9BIVA</name>
<comment type="caution">
    <text evidence="1">The sequence shown here is derived from an EMBL/GenBank/DDBJ whole genome shotgun (WGS) entry which is preliminary data.</text>
</comment>
<dbReference type="EMBL" id="JAEAOA010001574">
    <property type="protein sequence ID" value="KAK3607096.1"/>
    <property type="molecule type" value="Genomic_DNA"/>
</dbReference>
<protein>
    <submittedName>
        <fullName evidence="1">Uncharacterized protein</fullName>
    </submittedName>
</protein>
<dbReference type="Proteomes" id="UP001195483">
    <property type="component" value="Unassembled WGS sequence"/>
</dbReference>
<reference evidence="1" key="1">
    <citation type="journal article" date="2021" name="Genome Biol. Evol.">
        <title>A High-Quality Reference Genome for a Parasitic Bivalve with Doubly Uniparental Inheritance (Bivalvia: Unionida).</title>
        <authorList>
            <person name="Smith C.H."/>
        </authorList>
    </citation>
    <scope>NUCLEOTIDE SEQUENCE</scope>
    <source>
        <strain evidence="1">CHS0354</strain>
    </source>
</reference>
<gene>
    <name evidence="1" type="ORF">CHS0354_026303</name>
</gene>
<reference evidence="1" key="3">
    <citation type="submission" date="2023-05" db="EMBL/GenBank/DDBJ databases">
        <authorList>
            <person name="Smith C.H."/>
        </authorList>
    </citation>
    <scope>NUCLEOTIDE SEQUENCE</scope>
    <source>
        <strain evidence="1">CHS0354</strain>
        <tissue evidence="1">Mantle</tissue>
    </source>
</reference>
<evidence type="ECO:0000313" key="1">
    <source>
        <dbReference type="EMBL" id="KAK3607096.1"/>
    </source>
</evidence>